<accession>K0IIH0</accession>
<dbReference type="InParanoid" id="K0IIH0"/>
<dbReference type="AlphaFoldDB" id="K0IIH0"/>
<dbReference type="BioCyc" id="CNIT1237085:G1324-913-MONOMER"/>
<gene>
    <name evidence="1" type="ordered locus">Ngar_c09150</name>
</gene>
<keyword evidence="2" id="KW-1185">Reference proteome</keyword>
<evidence type="ECO:0000313" key="1">
    <source>
        <dbReference type="EMBL" id="AFU57857.1"/>
    </source>
</evidence>
<dbReference type="EMBL" id="CP002408">
    <property type="protein sequence ID" value="AFU57857.1"/>
    <property type="molecule type" value="Genomic_DNA"/>
</dbReference>
<dbReference type="KEGG" id="nga:Ngar_c09150"/>
<proteinExistence type="predicted"/>
<protein>
    <submittedName>
        <fullName evidence="1">Uncharacterized protein</fullName>
    </submittedName>
</protein>
<evidence type="ECO:0000313" key="2">
    <source>
        <dbReference type="Proteomes" id="UP000008037"/>
    </source>
</evidence>
<reference evidence="1 2" key="1">
    <citation type="journal article" date="2012" name="Environ. Microbiol.">
        <title>The genome of the ammonia-oxidizing Candidatus Nitrososphaera gargensis: insights into metabolic versatility and environmental adaptations.</title>
        <authorList>
            <person name="Spang A."/>
            <person name="Poehlein A."/>
            <person name="Offre P."/>
            <person name="Zumbragel S."/>
            <person name="Haider S."/>
            <person name="Rychlik N."/>
            <person name="Nowka B."/>
            <person name="Schmeisser C."/>
            <person name="Lebedeva E.V."/>
            <person name="Rattei T."/>
            <person name="Bohm C."/>
            <person name="Schmid M."/>
            <person name="Galushko A."/>
            <person name="Hatzenpichler R."/>
            <person name="Weinmaier T."/>
            <person name="Daniel R."/>
            <person name="Schleper C."/>
            <person name="Spieck E."/>
            <person name="Streit W."/>
            <person name="Wagner M."/>
        </authorList>
    </citation>
    <scope>NUCLEOTIDE SEQUENCE [LARGE SCALE GENOMIC DNA]</scope>
    <source>
        <strain evidence="2">Ga9.2</strain>
    </source>
</reference>
<dbReference type="Proteomes" id="UP000008037">
    <property type="component" value="Chromosome"/>
</dbReference>
<name>K0IIH0_NITGG</name>
<dbReference type="HOGENOM" id="CLU_3194626_0_0_2"/>
<organism evidence="1 2">
    <name type="scientific">Nitrososphaera gargensis (strain Ga9.2)</name>
    <dbReference type="NCBI Taxonomy" id="1237085"/>
    <lineage>
        <taxon>Archaea</taxon>
        <taxon>Nitrososphaerota</taxon>
        <taxon>Nitrososphaeria</taxon>
        <taxon>Nitrososphaerales</taxon>
        <taxon>Nitrososphaeraceae</taxon>
        <taxon>Nitrososphaera</taxon>
    </lineage>
</organism>
<sequence length="45" mass="5055">MKRTLPSENPPLVTNDSSYRIATSIEPHGCSIPFYYRTSAVLANR</sequence>